<gene>
    <name evidence="2" type="ORF">CBOVIS_LOCUS7011</name>
</gene>
<evidence type="ECO:0000313" key="3">
    <source>
        <dbReference type="Proteomes" id="UP000494206"/>
    </source>
</evidence>
<feature type="transmembrane region" description="Helical" evidence="1">
    <location>
        <begin position="268"/>
        <end position="289"/>
    </location>
</feature>
<keyword evidence="1" id="KW-1133">Transmembrane helix</keyword>
<feature type="transmembrane region" description="Helical" evidence="1">
    <location>
        <begin position="225"/>
        <end position="248"/>
    </location>
</feature>
<dbReference type="SUPFAM" id="SSF81321">
    <property type="entry name" value="Family A G protein-coupled receptor-like"/>
    <property type="match status" value="1"/>
</dbReference>
<keyword evidence="1" id="KW-0472">Membrane</keyword>
<organism evidence="2 3">
    <name type="scientific">Caenorhabditis bovis</name>
    <dbReference type="NCBI Taxonomy" id="2654633"/>
    <lineage>
        <taxon>Eukaryota</taxon>
        <taxon>Metazoa</taxon>
        <taxon>Ecdysozoa</taxon>
        <taxon>Nematoda</taxon>
        <taxon>Chromadorea</taxon>
        <taxon>Rhabditida</taxon>
        <taxon>Rhabditina</taxon>
        <taxon>Rhabditomorpha</taxon>
        <taxon>Rhabditoidea</taxon>
        <taxon>Rhabditidae</taxon>
        <taxon>Peloderinae</taxon>
        <taxon>Caenorhabditis</taxon>
    </lineage>
</organism>
<dbReference type="PANTHER" id="PTHR22718">
    <property type="entry name" value="SERPENTINE RECEPTOR, CLASS X"/>
    <property type="match status" value="1"/>
</dbReference>
<proteinExistence type="predicted"/>
<dbReference type="Proteomes" id="UP000494206">
    <property type="component" value="Unassembled WGS sequence"/>
</dbReference>
<evidence type="ECO:0008006" key="4">
    <source>
        <dbReference type="Google" id="ProtNLM"/>
    </source>
</evidence>
<keyword evidence="1" id="KW-0812">Transmembrane</keyword>
<accession>A0A8S1EXE2</accession>
<dbReference type="CDD" id="cd00637">
    <property type="entry name" value="7tm_classA_rhodopsin-like"/>
    <property type="match status" value="1"/>
</dbReference>
<dbReference type="Gene3D" id="1.20.1070.10">
    <property type="entry name" value="Rhodopsin 7-helix transmembrane proteins"/>
    <property type="match status" value="1"/>
</dbReference>
<dbReference type="OrthoDB" id="5868068at2759"/>
<comment type="caution">
    <text evidence="2">The sequence shown here is derived from an EMBL/GenBank/DDBJ whole genome shotgun (WGS) entry which is preliminary data.</text>
</comment>
<feature type="transmembrane region" description="Helical" evidence="1">
    <location>
        <begin position="55"/>
        <end position="83"/>
    </location>
</feature>
<dbReference type="EMBL" id="CADEPM010000004">
    <property type="protein sequence ID" value="CAB3404727.1"/>
    <property type="molecule type" value="Genomic_DNA"/>
</dbReference>
<evidence type="ECO:0000313" key="2">
    <source>
        <dbReference type="EMBL" id="CAB3404727.1"/>
    </source>
</evidence>
<dbReference type="PANTHER" id="PTHR22718:SF25">
    <property type="entry name" value="G-PROTEIN COUPLED RECEPTORS FAMILY 1 PROFILE DOMAIN-CONTAINING PROTEIN"/>
    <property type="match status" value="1"/>
</dbReference>
<keyword evidence="3" id="KW-1185">Reference proteome</keyword>
<dbReference type="AlphaFoldDB" id="A0A8S1EXE2"/>
<feature type="transmembrane region" description="Helical" evidence="1">
    <location>
        <begin position="301"/>
        <end position="325"/>
    </location>
</feature>
<evidence type="ECO:0000256" key="1">
    <source>
        <dbReference type="SAM" id="Phobius"/>
    </source>
</evidence>
<reference evidence="2 3" key="1">
    <citation type="submission" date="2020-04" db="EMBL/GenBank/DDBJ databases">
        <authorList>
            <person name="Laetsch R D."/>
            <person name="Stevens L."/>
            <person name="Kumar S."/>
            <person name="Blaxter L. M."/>
        </authorList>
    </citation>
    <scope>NUCLEOTIDE SEQUENCE [LARGE SCALE GENOMIC DNA]</scope>
</reference>
<name>A0A8S1EXE2_9PELO</name>
<sequence length="374" mass="42654">MEEQFSTSTVAISEIVDDIWFHSSTRPPPATEDPGKGGLIVNETITNLNVTNTEYIPIAAAAVTFSVLIIVGVFCILIFVIILIRGRKKFQEFPFFAIVHHLTAANAIHIFFQATTVLPIMIIETSDDSSGRVWYKIGSYSIMATEQAALYFTFLMAINRLAVFVLPSVLKYFTIKRIHIISSFLWIYVFFIVWWNVNYGTIRRFRRRSLSATEVLLGSNILTQFFTLCSSLLPILMLFMYGLIFTYITKKRQINSHHQYGSQRDKLLLYQAAVIAVALEVVNITDMVTPFFKKTSTTVQWIWTIFCYCATIFNQLVNPLLFLTYNKFVRNIAKHLFSKNFASFLSDASSVPKNIENRASNTRSNLQPGAVITF</sequence>
<feature type="transmembrane region" description="Helical" evidence="1">
    <location>
        <begin position="148"/>
        <end position="166"/>
    </location>
</feature>
<feature type="transmembrane region" description="Helical" evidence="1">
    <location>
        <begin position="95"/>
        <end position="123"/>
    </location>
</feature>
<feature type="transmembrane region" description="Helical" evidence="1">
    <location>
        <begin position="178"/>
        <end position="197"/>
    </location>
</feature>
<protein>
    <recommendedName>
        <fullName evidence="4">G-protein coupled receptors family 1 profile domain-containing protein</fullName>
    </recommendedName>
</protein>